<dbReference type="GO" id="GO:0097550">
    <property type="term" value="C:transcription preinitiation complex"/>
    <property type="evidence" value="ECO:0007669"/>
    <property type="project" value="TreeGrafter"/>
</dbReference>
<keyword evidence="4" id="KW-0863">Zinc-finger</keyword>
<keyword evidence="6" id="KW-0805">Transcription regulation</keyword>
<evidence type="ECO:0000256" key="10">
    <source>
        <dbReference type="SAM" id="MobiDB-lite"/>
    </source>
</evidence>
<dbReference type="GO" id="GO:0000995">
    <property type="term" value="F:RNA polymerase III general transcription initiation factor activity"/>
    <property type="evidence" value="ECO:0007669"/>
    <property type="project" value="TreeGrafter"/>
</dbReference>
<protein>
    <submittedName>
        <fullName evidence="12">Transcription factor iiib-like protein</fullName>
    </submittedName>
</protein>
<dbReference type="GO" id="GO:0005634">
    <property type="term" value="C:nucleus"/>
    <property type="evidence" value="ECO:0007669"/>
    <property type="project" value="UniProtKB-SubCell"/>
</dbReference>
<feature type="compositionally biased region" description="Acidic residues" evidence="10">
    <location>
        <begin position="855"/>
        <end position="875"/>
    </location>
</feature>
<feature type="compositionally biased region" description="Basic and acidic residues" evidence="10">
    <location>
        <begin position="607"/>
        <end position="618"/>
    </location>
</feature>
<feature type="compositionally biased region" description="Basic and acidic residues" evidence="10">
    <location>
        <begin position="672"/>
        <end position="683"/>
    </location>
</feature>
<keyword evidence="8" id="KW-0804">Transcription</keyword>
<feature type="compositionally biased region" description="Basic residues" evidence="10">
    <location>
        <begin position="408"/>
        <end position="417"/>
    </location>
</feature>
<dbReference type="Proteomes" id="UP001301769">
    <property type="component" value="Unassembled WGS sequence"/>
</dbReference>
<evidence type="ECO:0000313" key="13">
    <source>
        <dbReference type="Proteomes" id="UP001301769"/>
    </source>
</evidence>
<dbReference type="PANTHER" id="PTHR11618">
    <property type="entry name" value="TRANSCRIPTION INITIATION FACTOR IIB-RELATED"/>
    <property type="match status" value="1"/>
</dbReference>
<dbReference type="GO" id="GO:0001006">
    <property type="term" value="F:RNA polymerase III type 3 promoter sequence-specific DNA binding"/>
    <property type="evidence" value="ECO:0007669"/>
    <property type="project" value="TreeGrafter"/>
</dbReference>
<dbReference type="FunFam" id="1.10.472.10:FF:000002">
    <property type="entry name" value="Transcription factor IIIB 90 kDa subunit"/>
    <property type="match status" value="1"/>
</dbReference>
<feature type="region of interest" description="Disordered" evidence="10">
    <location>
        <begin position="66"/>
        <end position="89"/>
    </location>
</feature>
<reference evidence="12" key="2">
    <citation type="submission" date="2023-05" db="EMBL/GenBank/DDBJ databases">
        <authorList>
            <consortium name="Lawrence Berkeley National Laboratory"/>
            <person name="Steindorff A."/>
            <person name="Hensen N."/>
            <person name="Bonometti L."/>
            <person name="Westerberg I."/>
            <person name="Brannstrom I.O."/>
            <person name="Guillou S."/>
            <person name="Cros-Aarteil S."/>
            <person name="Calhoun S."/>
            <person name="Haridas S."/>
            <person name="Kuo A."/>
            <person name="Mondo S."/>
            <person name="Pangilinan J."/>
            <person name="Riley R."/>
            <person name="Labutti K."/>
            <person name="Andreopoulos B."/>
            <person name="Lipzen A."/>
            <person name="Chen C."/>
            <person name="Yanf M."/>
            <person name="Daum C."/>
            <person name="Ng V."/>
            <person name="Clum A."/>
            <person name="Ohm R."/>
            <person name="Martin F."/>
            <person name="Silar P."/>
            <person name="Natvig D."/>
            <person name="Lalanne C."/>
            <person name="Gautier V."/>
            <person name="Ament-Velasquez S.L."/>
            <person name="Kruys A."/>
            <person name="Hutchinson M.I."/>
            <person name="Powell A.J."/>
            <person name="Barry K."/>
            <person name="Miller A.N."/>
            <person name="Grigoriev I.V."/>
            <person name="Debuchy R."/>
            <person name="Gladieux P."/>
            <person name="Thoren M.H."/>
            <person name="Johannesson H."/>
        </authorList>
    </citation>
    <scope>NUCLEOTIDE SEQUENCE</scope>
    <source>
        <strain evidence="12">PSN293</strain>
    </source>
</reference>
<dbReference type="SUPFAM" id="SSF47954">
    <property type="entry name" value="Cyclin-like"/>
    <property type="match status" value="2"/>
</dbReference>
<feature type="region of interest" description="Disordered" evidence="10">
    <location>
        <begin position="725"/>
        <end position="757"/>
    </location>
</feature>
<dbReference type="InterPro" id="IPR000812">
    <property type="entry name" value="TFIIB"/>
</dbReference>
<feature type="compositionally biased region" description="Basic and acidic residues" evidence="10">
    <location>
        <begin position="66"/>
        <end position="77"/>
    </location>
</feature>
<dbReference type="InterPro" id="IPR013150">
    <property type="entry name" value="TFIIB_cyclin"/>
</dbReference>
<dbReference type="Pfam" id="PF00382">
    <property type="entry name" value="TFIIB"/>
    <property type="match status" value="2"/>
</dbReference>
<feature type="compositionally biased region" description="Acidic residues" evidence="10">
    <location>
        <begin position="522"/>
        <end position="534"/>
    </location>
</feature>
<feature type="domain" description="Cyclin-like" evidence="11">
    <location>
        <begin position="282"/>
        <end position="366"/>
    </location>
</feature>
<comment type="similarity">
    <text evidence="2">Belongs to the TFIIB family.</text>
</comment>
<comment type="subcellular location">
    <subcellularLocation>
        <location evidence="1">Nucleus</location>
    </subcellularLocation>
</comment>
<accession>A0AAN6YBP6</accession>
<keyword evidence="9" id="KW-0539">Nucleus</keyword>
<feature type="compositionally biased region" description="Acidic residues" evidence="10">
    <location>
        <begin position="883"/>
        <end position="911"/>
    </location>
</feature>
<evidence type="ECO:0000256" key="4">
    <source>
        <dbReference type="ARBA" id="ARBA00022771"/>
    </source>
</evidence>
<feature type="compositionally biased region" description="Polar residues" evidence="10">
    <location>
        <begin position="488"/>
        <end position="500"/>
    </location>
</feature>
<dbReference type="InterPro" id="IPR013763">
    <property type="entry name" value="Cyclin-like_dom"/>
</dbReference>
<evidence type="ECO:0000256" key="2">
    <source>
        <dbReference type="ARBA" id="ARBA00010857"/>
    </source>
</evidence>
<feature type="region of interest" description="Disordered" evidence="10">
    <location>
        <begin position="589"/>
        <end position="689"/>
    </location>
</feature>
<proteinExistence type="inferred from homology"/>
<dbReference type="GO" id="GO:0017025">
    <property type="term" value="F:TBP-class protein binding"/>
    <property type="evidence" value="ECO:0007669"/>
    <property type="project" value="InterPro"/>
</dbReference>
<keyword evidence="7" id="KW-0010">Activator</keyword>
<dbReference type="Pfam" id="PF07741">
    <property type="entry name" value="BRF1"/>
    <property type="match status" value="1"/>
</dbReference>
<dbReference type="GO" id="GO:0070897">
    <property type="term" value="P:transcription preinitiation complex assembly"/>
    <property type="evidence" value="ECO:0007669"/>
    <property type="project" value="InterPro"/>
</dbReference>
<feature type="compositionally biased region" description="Polar residues" evidence="10">
    <location>
        <begin position="418"/>
        <end position="430"/>
    </location>
</feature>
<feature type="compositionally biased region" description="Low complexity" evidence="10">
    <location>
        <begin position="822"/>
        <end position="852"/>
    </location>
</feature>
<feature type="region of interest" description="Disordered" evidence="10">
    <location>
        <begin position="519"/>
        <end position="538"/>
    </location>
</feature>
<dbReference type="Gene3D" id="1.20.5.650">
    <property type="entry name" value="Single helix bin"/>
    <property type="match status" value="1"/>
</dbReference>
<name>A0AAN6YBP6_9PEZI</name>
<evidence type="ECO:0000259" key="11">
    <source>
        <dbReference type="SMART" id="SM00385"/>
    </source>
</evidence>
<dbReference type="CDD" id="cd20554">
    <property type="entry name" value="CYCLIN_TFIIIB90_rpt2"/>
    <property type="match status" value="1"/>
</dbReference>
<evidence type="ECO:0000256" key="6">
    <source>
        <dbReference type="ARBA" id="ARBA00023015"/>
    </source>
</evidence>
<evidence type="ECO:0000256" key="9">
    <source>
        <dbReference type="ARBA" id="ARBA00023242"/>
    </source>
</evidence>
<evidence type="ECO:0000256" key="5">
    <source>
        <dbReference type="ARBA" id="ARBA00022833"/>
    </source>
</evidence>
<feature type="compositionally biased region" description="Acidic residues" evidence="10">
    <location>
        <begin position="640"/>
        <end position="657"/>
    </location>
</feature>
<reference evidence="12" key="1">
    <citation type="journal article" date="2023" name="Mol. Phylogenet. Evol.">
        <title>Genome-scale phylogeny and comparative genomics of the fungal order Sordariales.</title>
        <authorList>
            <person name="Hensen N."/>
            <person name="Bonometti L."/>
            <person name="Westerberg I."/>
            <person name="Brannstrom I.O."/>
            <person name="Guillou S."/>
            <person name="Cros-Aarteil S."/>
            <person name="Calhoun S."/>
            <person name="Haridas S."/>
            <person name="Kuo A."/>
            <person name="Mondo S."/>
            <person name="Pangilinan J."/>
            <person name="Riley R."/>
            <person name="LaButti K."/>
            <person name="Andreopoulos B."/>
            <person name="Lipzen A."/>
            <person name="Chen C."/>
            <person name="Yan M."/>
            <person name="Daum C."/>
            <person name="Ng V."/>
            <person name="Clum A."/>
            <person name="Steindorff A."/>
            <person name="Ohm R.A."/>
            <person name="Martin F."/>
            <person name="Silar P."/>
            <person name="Natvig D.O."/>
            <person name="Lalanne C."/>
            <person name="Gautier V."/>
            <person name="Ament-Velasquez S.L."/>
            <person name="Kruys A."/>
            <person name="Hutchinson M.I."/>
            <person name="Powell A.J."/>
            <person name="Barry K."/>
            <person name="Miller A.N."/>
            <person name="Grigoriev I.V."/>
            <person name="Debuchy R."/>
            <person name="Gladieux P."/>
            <person name="Hiltunen Thoren M."/>
            <person name="Johannesson H."/>
        </authorList>
    </citation>
    <scope>NUCLEOTIDE SEQUENCE</scope>
    <source>
        <strain evidence="12">PSN293</strain>
    </source>
</reference>
<dbReference type="InterPro" id="IPR011665">
    <property type="entry name" value="BRF1_TBP-bd_dom"/>
</dbReference>
<evidence type="ECO:0000256" key="7">
    <source>
        <dbReference type="ARBA" id="ARBA00023159"/>
    </source>
</evidence>
<dbReference type="Gene3D" id="1.10.472.10">
    <property type="entry name" value="Cyclin-like"/>
    <property type="match status" value="2"/>
</dbReference>
<dbReference type="AlphaFoldDB" id="A0AAN6YBP6"/>
<organism evidence="12 13">
    <name type="scientific">Rhypophila decipiens</name>
    <dbReference type="NCBI Taxonomy" id="261697"/>
    <lineage>
        <taxon>Eukaryota</taxon>
        <taxon>Fungi</taxon>
        <taxon>Dikarya</taxon>
        <taxon>Ascomycota</taxon>
        <taxon>Pezizomycotina</taxon>
        <taxon>Sordariomycetes</taxon>
        <taxon>Sordariomycetidae</taxon>
        <taxon>Sordariales</taxon>
        <taxon>Naviculisporaceae</taxon>
        <taxon>Rhypophila</taxon>
    </lineage>
</organism>
<evidence type="ECO:0000256" key="1">
    <source>
        <dbReference type="ARBA" id="ARBA00004123"/>
    </source>
</evidence>
<evidence type="ECO:0000256" key="8">
    <source>
        <dbReference type="ARBA" id="ARBA00023163"/>
    </source>
</evidence>
<feature type="compositionally biased region" description="Low complexity" evidence="10">
    <location>
        <begin position="621"/>
        <end position="639"/>
    </location>
</feature>
<gene>
    <name evidence="12" type="ORF">QBC37DRAFT_440669</name>
</gene>
<dbReference type="GO" id="GO:0008270">
    <property type="term" value="F:zinc ion binding"/>
    <property type="evidence" value="ECO:0007669"/>
    <property type="project" value="UniProtKB-KW"/>
</dbReference>
<comment type="caution">
    <text evidence="12">The sequence shown here is derived from an EMBL/GenBank/DDBJ whole genome shotgun (WGS) entry which is preliminary data.</text>
</comment>
<feature type="region of interest" description="Disordered" evidence="10">
    <location>
        <begin position="377"/>
        <end position="501"/>
    </location>
</feature>
<dbReference type="EMBL" id="MU858105">
    <property type="protein sequence ID" value="KAK4213692.1"/>
    <property type="molecule type" value="Genomic_DNA"/>
</dbReference>
<keyword evidence="13" id="KW-1185">Reference proteome</keyword>
<dbReference type="SMART" id="SM00385">
    <property type="entry name" value="CYCLIN"/>
    <property type="match status" value="2"/>
</dbReference>
<evidence type="ECO:0000256" key="3">
    <source>
        <dbReference type="ARBA" id="ARBA00022723"/>
    </source>
</evidence>
<dbReference type="PANTHER" id="PTHR11618:SF4">
    <property type="entry name" value="TRANSCRIPTION FACTOR IIIB 90 KDA SUBUNIT"/>
    <property type="match status" value="1"/>
</dbReference>
<sequence length="911" mass="99693">MALFLTSLGQRAFAGLTHMQRWSRQLQCKAQNKPSCTPLRMELIAISTGKSKPKPKRPNAVRRIMDREQSRERRVRESSVASNTGAAPAVAKSTSRTPCANKACANPRVVDGTCQTCGSVADESNIVSEITFGESSSGAAVVHGTNLAADQAGVRVGGLAFRRVAGGGASEARERSLREAKTLLNQFAQQLRLSQNLADTAHRFYRVASNNNFIQGRRKNNVAAICLYAACRKDNLNKVMLIDLADIIKTDVFLLGRSYKEFLNQFPDMREDARENSIPLEDLIFRFASKLEFYHDTGKVAESAVRIAARMRYDNMTHGRRPAGICGAAIIMAARAHNYRRTVREVVYIAKVTMATLQERMEEFAMVPSAQMTISEFNETPVPNPNRPSGPSFDPPFLYKNSQEWKEKHGRPRKRKAPTTTADDGSQQGNKRPRGDTDQQEPQQPAAVPGPSASTPQPNPPPVVDKDGFVVPPLPQHVIDPALRSDPASASQTESTTDDTVSVLAAAANVENQLEVLASQYGEEEDEDEEDDETGPTSEMAMAVAQGIEVPGFAQAQQKGAKTPVKKKTVALPVNEEWEMDEANLEQEMEGHLNDPALIGATQVETRAIEERRAKETAAVDQTSTSDKTTQDTTAGAAEDNAEANDPEPEPEPEPEPDPSLPQDSRFTPRSKVSDDPIVREDEFKDDPEVQFCMLGEAEIKIKEQIWANHNKDYLRLKQQKQFNAKLAENAPKKRRQRARQPRIGEGQASPAGSAEEAAVNMIRSRGISKKINYSTLGHVFELGNRGPGSTYGGVSSTGTPNTLGSVAGSEMGSDDEDDQEAQATEETTPAPANGHSSSAAASAAAKSTVSAPVQEEEEQGDEDDYNNDTELQDDYDNHNGYEEEETFAEEDYDPFAENDDGNEDGYDDME</sequence>
<feature type="domain" description="Cyclin-like" evidence="11">
    <location>
        <begin position="182"/>
        <end position="264"/>
    </location>
</feature>
<keyword evidence="3" id="KW-0479">Metal-binding</keyword>
<keyword evidence="5" id="KW-0862">Zinc</keyword>
<evidence type="ECO:0000313" key="12">
    <source>
        <dbReference type="EMBL" id="KAK4213692.1"/>
    </source>
</evidence>
<feature type="region of interest" description="Disordered" evidence="10">
    <location>
        <begin position="780"/>
        <end position="911"/>
    </location>
</feature>
<dbReference type="InterPro" id="IPR036915">
    <property type="entry name" value="Cyclin-like_sf"/>
</dbReference>
<dbReference type="GO" id="GO:0000126">
    <property type="term" value="C:transcription factor TFIIIB complex"/>
    <property type="evidence" value="ECO:0007669"/>
    <property type="project" value="TreeGrafter"/>
</dbReference>